<reference evidence="4" key="1">
    <citation type="submission" date="2017-02" db="UniProtKB">
        <authorList>
            <consortium name="WormBaseParasite"/>
        </authorList>
    </citation>
    <scope>IDENTIFICATION</scope>
</reference>
<keyword evidence="1" id="KW-0812">Transmembrane</keyword>
<dbReference type="Proteomes" id="UP000267029">
    <property type="component" value="Unassembled WGS sequence"/>
</dbReference>
<name>A0A0R3UE56_MESCO</name>
<protein>
    <submittedName>
        <fullName evidence="4">Ovule protein</fullName>
    </submittedName>
</protein>
<proteinExistence type="predicted"/>
<evidence type="ECO:0000256" key="1">
    <source>
        <dbReference type="SAM" id="Phobius"/>
    </source>
</evidence>
<evidence type="ECO:0000313" key="4">
    <source>
        <dbReference type="WBParaSite" id="MCOS_0000524501-mRNA-1"/>
    </source>
</evidence>
<organism evidence="4">
    <name type="scientific">Mesocestoides corti</name>
    <name type="common">Flatworm</name>
    <dbReference type="NCBI Taxonomy" id="53468"/>
    <lineage>
        <taxon>Eukaryota</taxon>
        <taxon>Metazoa</taxon>
        <taxon>Spiralia</taxon>
        <taxon>Lophotrochozoa</taxon>
        <taxon>Platyhelminthes</taxon>
        <taxon>Cestoda</taxon>
        <taxon>Eucestoda</taxon>
        <taxon>Cyclophyllidea</taxon>
        <taxon>Mesocestoididae</taxon>
        <taxon>Mesocestoides</taxon>
    </lineage>
</organism>
<accession>A0A0R3UE56</accession>
<gene>
    <name evidence="2" type="ORF">MCOS_LOCUS5246</name>
</gene>
<keyword evidence="1" id="KW-1133">Transmembrane helix</keyword>
<evidence type="ECO:0000313" key="2">
    <source>
        <dbReference type="EMBL" id="VDD79243.1"/>
    </source>
</evidence>
<evidence type="ECO:0000313" key="3">
    <source>
        <dbReference type="Proteomes" id="UP000267029"/>
    </source>
</evidence>
<keyword evidence="3" id="KW-1185">Reference proteome</keyword>
<dbReference type="EMBL" id="UXSR01005187">
    <property type="protein sequence ID" value="VDD79243.1"/>
    <property type="molecule type" value="Genomic_DNA"/>
</dbReference>
<keyword evidence="1" id="KW-0472">Membrane</keyword>
<feature type="transmembrane region" description="Helical" evidence="1">
    <location>
        <begin position="63"/>
        <end position="86"/>
    </location>
</feature>
<dbReference type="WBParaSite" id="MCOS_0000524501-mRNA-1">
    <property type="protein sequence ID" value="MCOS_0000524501-mRNA-1"/>
    <property type="gene ID" value="MCOS_0000524501"/>
</dbReference>
<reference evidence="2 3" key="2">
    <citation type="submission" date="2018-10" db="EMBL/GenBank/DDBJ databases">
        <authorList>
            <consortium name="Pathogen Informatics"/>
        </authorList>
    </citation>
    <scope>NUCLEOTIDE SEQUENCE [LARGE SCALE GENOMIC DNA]</scope>
</reference>
<sequence length="105" mass="11641">MHGSLTVSGYLQPELTGVSGILHLLLCFELSVPKLDSVRFHSFKKRAMVPAWPNQLVVQQLSFVAEFVVLSAVLAKTLIIFVTCLLPPHEKNTNIHSSRFLPSLS</sequence>
<dbReference type="AlphaFoldDB" id="A0A0R3UE56"/>